<sequence length="410" mass="43124">MSLDFGPAVALSCRECGTRYPLGPSFACLECFGPLEAAYDFGQVTRADIESGPANIWRYRSLLPVPVDVASKPNMNPGWTKLVKAGNLGRALGIKSLYVKDDSGNPTHSFKDRVVAMAVEAARNFGFHTLSCSSTGNLAGAVTAAAARAGLDACVFIPANLEAAKIAMARVFGGKLIAIEGTYDDVNRFCSELIGDPLGDKWGFTNINLRPYYAEGSKTLAYEIAEQLGWRLPEQIIIPIASGSQLTKIDKGFKELVKLGLVEDTPYKIFGAQAAGCSPVSSAYKAGHDVVQPVKPNTIAKSLAIGNPADGPYVLDIARRTGGAVEDVTDAEIVAAIKLLASNEGIFAETAGGVTVGVLKKLTENGLLDPEAETVVLNTGDGLKTLDAISDDAAPTAVIRPSLDAFRATV</sequence>
<dbReference type="InterPro" id="IPR001926">
    <property type="entry name" value="TrpB-like_PALP"/>
</dbReference>
<evidence type="ECO:0000256" key="4">
    <source>
        <dbReference type="ARBA" id="ARBA00023239"/>
    </source>
</evidence>
<evidence type="ECO:0000259" key="6">
    <source>
        <dbReference type="Pfam" id="PF00291"/>
    </source>
</evidence>
<evidence type="ECO:0000313" key="8">
    <source>
        <dbReference type="Proteomes" id="UP001596058"/>
    </source>
</evidence>
<evidence type="ECO:0000256" key="5">
    <source>
        <dbReference type="NCBIfam" id="TIGR00260"/>
    </source>
</evidence>
<keyword evidence="8" id="KW-1185">Reference proteome</keyword>
<comment type="caution">
    <text evidence="7">The sequence shown here is derived from an EMBL/GenBank/DDBJ whole genome shotgun (WGS) entry which is preliminary data.</text>
</comment>
<feature type="domain" description="Tryptophan synthase beta chain-like PALP" evidence="6">
    <location>
        <begin position="77"/>
        <end position="380"/>
    </location>
</feature>
<dbReference type="RefSeq" id="WP_379523330.1">
    <property type="nucleotide sequence ID" value="NZ_JBHSPA010000100.1"/>
</dbReference>
<protein>
    <recommendedName>
        <fullName evidence="5">Threonine synthase</fullName>
        <ecNumber evidence="5">4.2.3.1</ecNumber>
    </recommendedName>
</protein>
<evidence type="ECO:0000313" key="7">
    <source>
        <dbReference type="EMBL" id="MFC5833909.1"/>
    </source>
</evidence>
<name>A0ABW1D946_9ACTN</name>
<dbReference type="Gene3D" id="3.40.50.1100">
    <property type="match status" value="2"/>
</dbReference>
<dbReference type="NCBIfam" id="TIGR00260">
    <property type="entry name" value="thrC"/>
    <property type="match status" value="1"/>
</dbReference>
<evidence type="ECO:0000256" key="1">
    <source>
        <dbReference type="ARBA" id="ARBA00001933"/>
    </source>
</evidence>
<keyword evidence="3" id="KW-0663">Pyridoxal phosphate</keyword>
<evidence type="ECO:0000256" key="3">
    <source>
        <dbReference type="ARBA" id="ARBA00022898"/>
    </source>
</evidence>
<keyword evidence="4 7" id="KW-0456">Lyase</keyword>
<proteinExistence type="inferred from homology"/>
<dbReference type="EMBL" id="JBHSPA010000100">
    <property type="protein sequence ID" value="MFC5833909.1"/>
    <property type="molecule type" value="Genomic_DNA"/>
</dbReference>
<organism evidence="7 8">
    <name type="scientific">Nonomuraea insulae</name>
    <dbReference type="NCBI Taxonomy" id="1616787"/>
    <lineage>
        <taxon>Bacteria</taxon>
        <taxon>Bacillati</taxon>
        <taxon>Actinomycetota</taxon>
        <taxon>Actinomycetes</taxon>
        <taxon>Streptosporangiales</taxon>
        <taxon>Streptosporangiaceae</taxon>
        <taxon>Nonomuraea</taxon>
    </lineage>
</organism>
<dbReference type="Proteomes" id="UP001596058">
    <property type="component" value="Unassembled WGS sequence"/>
</dbReference>
<dbReference type="Pfam" id="PF00291">
    <property type="entry name" value="PALP"/>
    <property type="match status" value="1"/>
</dbReference>
<dbReference type="GO" id="GO:0004795">
    <property type="term" value="F:threonine synthase activity"/>
    <property type="evidence" value="ECO:0007669"/>
    <property type="project" value="UniProtKB-EC"/>
</dbReference>
<dbReference type="SUPFAM" id="SSF53686">
    <property type="entry name" value="Tryptophan synthase beta subunit-like PLP-dependent enzymes"/>
    <property type="match status" value="1"/>
</dbReference>
<dbReference type="InterPro" id="IPR036052">
    <property type="entry name" value="TrpB-like_PALP_sf"/>
</dbReference>
<dbReference type="CDD" id="cd01563">
    <property type="entry name" value="Thr-synth_1"/>
    <property type="match status" value="1"/>
</dbReference>
<comment type="cofactor">
    <cofactor evidence="1">
        <name>pyridoxal 5'-phosphate</name>
        <dbReference type="ChEBI" id="CHEBI:597326"/>
    </cofactor>
</comment>
<gene>
    <name evidence="7" type="primary">thrC</name>
    <name evidence="7" type="ORF">ACFPZ3_59555</name>
</gene>
<reference evidence="8" key="1">
    <citation type="journal article" date="2019" name="Int. J. Syst. Evol. Microbiol.">
        <title>The Global Catalogue of Microorganisms (GCM) 10K type strain sequencing project: providing services to taxonomists for standard genome sequencing and annotation.</title>
        <authorList>
            <consortium name="The Broad Institute Genomics Platform"/>
            <consortium name="The Broad Institute Genome Sequencing Center for Infectious Disease"/>
            <person name="Wu L."/>
            <person name="Ma J."/>
        </authorList>
    </citation>
    <scope>NUCLEOTIDE SEQUENCE [LARGE SCALE GENOMIC DNA]</scope>
    <source>
        <strain evidence="8">CCUG 53903</strain>
    </source>
</reference>
<dbReference type="EC" id="4.2.3.1" evidence="5"/>
<dbReference type="InterPro" id="IPR004450">
    <property type="entry name" value="Thr_synthase-like"/>
</dbReference>
<dbReference type="PANTHER" id="PTHR48078:SF6">
    <property type="entry name" value="L-THREONINE DEHYDRATASE CATABOLIC TDCB"/>
    <property type="match status" value="1"/>
</dbReference>
<dbReference type="InterPro" id="IPR050147">
    <property type="entry name" value="Ser/Thr_Dehydratase"/>
</dbReference>
<dbReference type="PANTHER" id="PTHR48078">
    <property type="entry name" value="THREONINE DEHYDRATASE, MITOCHONDRIAL-RELATED"/>
    <property type="match status" value="1"/>
</dbReference>
<accession>A0ABW1D946</accession>
<comment type="similarity">
    <text evidence="2">Belongs to the threonine synthase family.</text>
</comment>
<evidence type="ECO:0000256" key="2">
    <source>
        <dbReference type="ARBA" id="ARBA00005517"/>
    </source>
</evidence>